<evidence type="ECO:0000256" key="7">
    <source>
        <dbReference type="ARBA" id="ARBA00023136"/>
    </source>
</evidence>
<evidence type="ECO:0000256" key="9">
    <source>
        <dbReference type="RuleBase" id="RU369079"/>
    </source>
</evidence>
<keyword evidence="6 9" id="KW-1133">Transmembrane helix</keyword>
<evidence type="ECO:0000313" key="11">
    <source>
        <dbReference type="EMBL" id="KYO49923.1"/>
    </source>
</evidence>
<dbReference type="EMBL" id="LPZR01000213">
    <property type="protein sequence ID" value="KYO49923.1"/>
    <property type="molecule type" value="Genomic_DNA"/>
</dbReference>
<evidence type="ECO:0000256" key="3">
    <source>
        <dbReference type="ARBA" id="ARBA00022475"/>
    </source>
</evidence>
<dbReference type="PANTHER" id="PTHR35011:SF10">
    <property type="entry name" value="TRAP TRANSPORTER SMALL PERMEASE PROTEIN"/>
    <property type="match status" value="1"/>
</dbReference>
<reference evidence="11 12" key="1">
    <citation type="submission" date="2015-12" db="EMBL/GenBank/DDBJ databases">
        <title>Genome sequence of Tistrella mobilis MCCC 1A02139.</title>
        <authorList>
            <person name="Lu L."/>
            <person name="Lai Q."/>
            <person name="Shao Z."/>
            <person name="Qian P."/>
        </authorList>
    </citation>
    <scope>NUCLEOTIDE SEQUENCE [LARGE SCALE GENOMIC DNA]</scope>
    <source>
        <strain evidence="11 12">MCCC 1A02139</strain>
    </source>
</reference>
<dbReference type="GO" id="GO:0022857">
    <property type="term" value="F:transmembrane transporter activity"/>
    <property type="evidence" value="ECO:0007669"/>
    <property type="project" value="UniProtKB-UniRule"/>
</dbReference>
<evidence type="ECO:0000256" key="5">
    <source>
        <dbReference type="ARBA" id="ARBA00022692"/>
    </source>
</evidence>
<feature type="transmembrane region" description="Helical" evidence="9">
    <location>
        <begin position="85"/>
        <end position="104"/>
    </location>
</feature>
<dbReference type="GeneID" id="97240514"/>
<dbReference type="Proteomes" id="UP000075787">
    <property type="component" value="Unassembled WGS sequence"/>
</dbReference>
<keyword evidence="2 9" id="KW-0813">Transport</keyword>
<organism evidence="11 12">
    <name type="scientific">Tistrella mobilis</name>
    <dbReference type="NCBI Taxonomy" id="171437"/>
    <lineage>
        <taxon>Bacteria</taxon>
        <taxon>Pseudomonadati</taxon>
        <taxon>Pseudomonadota</taxon>
        <taxon>Alphaproteobacteria</taxon>
        <taxon>Geminicoccales</taxon>
        <taxon>Geminicoccaceae</taxon>
        <taxon>Tistrella</taxon>
    </lineage>
</organism>
<comment type="caution">
    <text evidence="11">The sequence shown here is derived from an EMBL/GenBank/DDBJ whole genome shotgun (WGS) entry which is preliminary data.</text>
</comment>
<accession>A0A162JUV5</accession>
<dbReference type="GO" id="GO:0005886">
    <property type="term" value="C:plasma membrane"/>
    <property type="evidence" value="ECO:0007669"/>
    <property type="project" value="UniProtKB-SubCell"/>
</dbReference>
<comment type="function">
    <text evidence="9">Part of the tripartite ATP-independent periplasmic (TRAP) transport system.</text>
</comment>
<evidence type="ECO:0000256" key="2">
    <source>
        <dbReference type="ARBA" id="ARBA00022448"/>
    </source>
</evidence>
<evidence type="ECO:0000259" key="10">
    <source>
        <dbReference type="Pfam" id="PF04290"/>
    </source>
</evidence>
<proteinExistence type="inferred from homology"/>
<gene>
    <name evidence="11" type="ORF">AUP44_15445</name>
</gene>
<sequence>MMTRIETLMNTIATLSVVALCLLITANVAGRIFFGAGVPDAMVLVRELMVPAILFPLASATAARAHVAIEVVAQFFPPALARWTAVLAALIGLVIVLPLLWAGWREFTDAFGSGALFTGDLGLPKWPGRALFVIALAMFALRLMHVAAIDLAAALRGRDTPRTDPQGS</sequence>
<protein>
    <recommendedName>
        <fullName evidence="9">TRAP transporter small permease protein</fullName>
    </recommendedName>
</protein>
<comment type="subunit">
    <text evidence="9">The complex comprises the extracytoplasmic solute receptor protein and the two transmembrane proteins.</text>
</comment>
<dbReference type="OrthoDB" id="6385730at2"/>
<dbReference type="InterPro" id="IPR055348">
    <property type="entry name" value="DctQ"/>
</dbReference>
<evidence type="ECO:0000256" key="6">
    <source>
        <dbReference type="ARBA" id="ARBA00022989"/>
    </source>
</evidence>
<evidence type="ECO:0000313" key="12">
    <source>
        <dbReference type="Proteomes" id="UP000075787"/>
    </source>
</evidence>
<keyword evidence="7 9" id="KW-0472">Membrane</keyword>
<keyword evidence="5 9" id="KW-0812">Transmembrane</keyword>
<feature type="domain" description="Tripartite ATP-independent periplasmic transporters DctQ component" evidence="10">
    <location>
        <begin position="20"/>
        <end position="145"/>
    </location>
</feature>
<comment type="caution">
    <text evidence="9">Lacks conserved residue(s) required for the propagation of feature annotation.</text>
</comment>
<keyword evidence="3" id="KW-1003">Cell membrane</keyword>
<name>A0A162JUV5_9PROT</name>
<comment type="subcellular location">
    <subcellularLocation>
        <location evidence="1 9">Cell inner membrane</location>
        <topology evidence="1 9">Multi-pass membrane protein</topology>
    </subcellularLocation>
</comment>
<evidence type="ECO:0000256" key="1">
    <source>
        <dbReference type="ARBA" id="ARBA00004429"/>
    </source>
</evidence>
<dbReference type="InterPro" id="IPR007387">
    <property type="entry name" value="TRAP_DctQ"/>
</dbReference>
<evidence type="ECO:0000256" key="4">
    <source>
        <dbReference type="ARBA" id="ARBA00022519"/>
    </source>
</evidence>
<dbReference type="AlphaFoldDB" id="A0A162JUV5"/>
<evidence type="ECO:0000256" key="8">
    <source>
        <dbReference type="ARBA" id="ARBA00038436"/>
    </source>
</evidence>
<dbReference type="RefSeq" id="WP_062769413.1">
    <property type="nucleotide sequence ID" value="NZ_CP121045.1"/>
</dbReference>
<feature type="transmembrane region" description="Helical" evidence="9">
    <location>
        <begin position="53"/>
        <end position="73"/>
    </location>
</feature>
<comment type="similarity">
    <text evidence="8 9">Belongs to the TRAP transporter small permease family.</text>
</comment>
<keyword evidence="4 9" id="KW-0997">Cell inner membrane</keyword>
<dbReference type="GO" id="GO:0015740">
    <property type="term" value="P:C4-dicarboxylate transport"/>
    <property type="evidence" value="ECO:0007669"/>
    <property type="project" value="TreeGrafter"/>
</dbReference>
<dbReference type="PANTHER" id="PTHR35011">
    <property type="entry name" value="2,3-DIKETO-L-GULONATE TRAP TRANSPORTER SMALL PERMEASE PROTEIN YIAM"/>
    <property type="match status" value="1"/>
</dbReference>
<dbReference type="Pfam" id="PF04290">
    <property type="entry name" value="DctQ"/>
    <property type="match status" value="1"/>
</dbReference>
<feature type="transmembrane region" description="Helical" evidence="9">
    <location>
        <begin position="130"/>
        <end position="153"/>
    </location>
</feature>